<reference evidence="2 3" key="1">
    <citation type="submission" date="2024-08" db="EMBL/GenBank/DDBJ databases">
        <authorList>
            <person name="Cucini C."/>
            <person name="Frati F."/>
        </authorList>
    </citation>
    <scope>NUCLEOTIDE SEQUENCE [LARGE SCALE GENOMIC DNA]</scope>
</reference>
<comment type="caution">
    <text evidence="2">The sequence shown here is derived from an EMBL/GenBank/DDBJ whole genome shotgun (WGS) entry which is preliminary data.</text>
</comment>
<feature type="region of interest" description="Disordered" evidence="1">
    <location>
        <begin position="15"/>
        <end position="58"/>
    </location>
</feature>
<gene>
    <name evidence="2" type="ORF">ODALV1_LOCUS26640</name>
</gene>
<dbReference type="Pfam" id="PF14223">
    <property type="entry name" value="Retrotran_gag_2"/>
    <property type="match status" value="1"/>
</dbReference>
<evidence type="ECO:0000313" key="2">
    <source>
        <dbReference type="EMBL" id="CAL8136844.1"/>
    </source>
</evidence>
<dbReference type="Proteomes" id="UP001642540">
    <property type="component" value="Unassembled WGS sequence"/>
</dbReference>
<organism evidence="2 3">
    <name type="scientific">Orchesella dallaii</name>
    <dbReference type="NCBI Taxonomy" id="48710"/>
    <lineage>
        <taxon>Eukaryota</taxon>
        <taxon>Metazoa</taxon>
        <taxon>Ecdysozoa</taxon>
        <taxon>Arthropoda</taxon>
        <taxon>Hexapoda</taxon>
        <taxon>Collembola</taxon>
        <taxon>Entomobryomorpha</taxon>
        <taxon>Entomobryoidea</taxon>
        <taxon>Orchesellidae</taxon>
        <taxon>Orchesellinae</taxon>
        <taxon>Orchesella</taxon>
    </lineage>
</organism>
<name>A0ABP1RVG3_9HEXA</name>
<dbReference type="EMBL" id="CAXLJM020000112">
    <property type="protein sequence ID" value="CAL8136844.1"/>
    <property type="molecule type" value="Genomic_DNA"/>
</dbReference>
<keyword evidence="3" id="KW-1185">Reference proteome</keyword>
<evidence type="ECO:0000256" key="1">
    <source>
        <dbReference type="SAM" id="MobiDB-lite"/>
    </source>
</evidence>
<evidence type="ECO:0000313" key="3">
    <source>
        <dbReference type="Proteomes" id="UP001642540"/>
    </source>
</evidence>
<sequence length="212" mass="22895">MANFDLSFLLFSHSSTEDREEQASTSARVHAPDNQIVDYSRGEPTFSSPSSSLSDDESLADAVALPRAAVTPAAPVRTPLQTPMVNQVALEGAGLWGNVDGSVRCPTSGNDEISKWKVADAKVKAPTLGERQLAYIHQCTTSKEVFDKVKQVYDDSLQLNCKATINAFFMAVFGENESAVDGYMKIASLSRSLKNMGQAIADTMLIARIVSE</sequence>
<proteinExistence type="predicted"/>
<protein>
    <submittedName>
        <fullName evidence="2">Uncharacterized protein</fullName>
    </submittedName>
</protein>
<accession>A0ABP1RVG3</accession>